<name>A0A1G7BU30_9RHOB</name>
<dbReference type="STRING" id="591205.SAMN05421538_105208"/>
<proteinExistence type="predicted"/>
<accession>A0A1G7BU30</accession>
<reference evidence="1 2" key="1">
    <citation type="submission" date="2016-10" db="EMBL/GenBank/DDBJ databases">
        <authorList>
            <person name="de Groot N.N."/>
        </authorList>
    </citation>
    <scope>NUCLEOTIDE SEQUENCE [LARGE SCALE GENOMIC DNA]</scope>
    <source>
        <strain evidence="1 2">DSM 22220</strain>
    </source>
</reference>
<evidence type="ECO:0000313" key="1">
    <source>
        <dbReference type="EMBL" id="SDE30644.1"/>
    </source>
</evidence>
<organism evidence="1 2">
    <name type="scientific">Paracoccus isoporae</name>
    <dbReference type="NCBI Taxonomy" id="591205"/>
    <lineage>
        <taxon>Bacteria</taxon>
        <taxon>Pseudomonadati</taxon>
        <taxon>Pseudomonadota</taxon>
        <taxon>Alphaproteobacteria</taxon>
        <taxon>Rhodobacterales</taxon>
        <taxon>Paracoccaceae</taxon>
        <taxon>Paracoccus</taxon>
    </lineage>
</organism>
<dbReference type="AlphaFoldDB" id="A0A1G7BU30"/>
<dbReference type="EMBL" id="FNAH01000005">
    <property type="protein sequence ID" value="SDE30644.1"/>
    <property type="molecule type" value="Genomic_DNA"/>
</dbReference>
<dbReference type="RefSeq" id="WP_090523602.1">
    <property type="nucleotide sequence ID" value="NZ_FNAH01000005.1"/>
</dbReference>
<evidence type="ECO:0000313" key="2">
    <source>
        <dbReference type="Proteomes" id="UP000199344"/>
    </source>
</evidence>
<sequence length="83" mass="9378">MSEQERIDRFYEFCVNPADDGVNEPCRVVVHDKVADEFCAFQELEPGASWTGSLRDLSQNSFCLKVNVQQTLGSRLGMGFRCV</sequence>
<protein>
    <submittedName>
        <fullName evidence="1">Uncharacterized protein</fullName>
    </submittedName>
</protein>
<dbReference type="Proteomes" id="UP000199344">
    <property type="component" value="Unassembled WGS sequence"/>
</dbReference>
<gene>
    <name evidence="1" type="ORF">SAMN05421538_105208</name>
</gene>
<keyword evidence="2" id="KW-1185">Reference proteome</keyword>